<evidence type="ECO:0000256" key="8">
    <source>
        <dbReference type="ARBA" id="ARBA00023157"/>
    </source>
</evidence>
<evidence type="ECO:0000256" key="3">
    <source>
        <dbReference type="ARBA" id="ARBA00022536"/>
    </source>
</evidence>
<evidence type="ECO:0000259" key="14">
    <source>
        <dbReference type="SMART" id="SM00181"/>
    </source>
</evidence>
<evidence type="ECO:0000256" key="5">
    <source>
        <dbReference type="ARBA" id="ARBA00022729"/>
    </source>
</evidence>
<dbReference type="PANTHER" id="PTHR46513:SF41">
    <property type="entry name" value="LOW-DENSITY LIPOPROTEIN RECEPTOR-RELATED PROTEIN"/>
    <property type="match status" value="1"/>
</dbReference>
<dbReference type="Proteomes" id="UP001152320">
    <property type="component" value="Chromosome 19"/>
</dbReference>
<evidence type="ECO:0000256" key="13">
    <source>
        <dbReference type="SAM" id="SignalP"/>
    </source>
</evidence>
<feature type="repeat" description="LDL-receptor class B" evidence="12">
    <location>
        <begin position="443"/>
        <end position="485"/>
    </location>
</feature>
<feature type="repeat" description="LDL-receptor class B" evidence="12">
    <location>
        <begin position="702"/>
        <end position="744"/>
    </location>
</feature>
<dbReference type="SMART" id="SM00135">
    <property type="entry name" value="LY"/>
    <property type="match status" value="19"/>
</dbReference>
<dbReference type="Gene3D" id="2.10.25.10">
    <property type="entry name" value="Laminin"/>
    <property type="match status" value="1"/>
</dbReference>
<comment type="caution">
    <text evidence="15">The sequence shown here is derived from an EMBL/GenBank/DDBJ whole genome shotgun (WGS) entry which is preliminary data.</text>
</comment>
<accession>A0A9Q1BFX8</accession>
<feature type="domain" description="EGF-like" evidence="14">
    <location>
        <begin position="922"/>
        <end position="965"/>
    </location>
</feature>
<dbReference type="PROSITE" id="PS51120">
    <property type="entry name" value="LDLRB"/>
    <property type="match status" value="8"/>
</dbReference>
<keyword evidence="6" id="KW-0677">Repeat</keyword>
<name>A0A9Q1BFX8_HOLLE</name>
<sequence>MERKIWVIFVGILCWHFQQVYCINVNETFTAAEAEALDEVSLLLANRHDIRILRTQHSLEANTTILLPSQENVAWVDYIFTNQSIFYADLGNEKGQSQILRLDLSSPSSSPQRIITKGLDVVSGLACDWRNNKIYFMDLERQTIEVCELDGSLRKVLFWTDLVKPRDVTLDPDHGYMFWTDWNPEAPRIERAGMDGSMRMTIVDEGLDMPYSLTLDYSSMKLYWTDTHLNNIQCSDYSGFSRKVISVENSQQLVAISVFGPDLYWSDWFSSSIWAIRKNDGSKKRLLASYLTAPLDVRVYTPERQPVSTGPNPCAFNNGYCSGLCLLSPNQPFYSCACPTGIKADPENGTCQEFPTEFLLFAQRDSIQMISLDTEEHIAQVISDDHIEGAVAVDYDPVDQYIYWSDDVQGTIQRMKLNGSDREMVIHGGLEYPDGISIDWVSRTLYWTDTGTDQIEMSKLDGTARRVIIDEGLDEPRAIAVDPERGYLYWSDWGDPSRIERSSLDGTNRTTLVNIPGGWPNGIAIDYKEGRIMWGTAKYRKIETANMEGNNRSVIVDNTRHIFGFSLGGDYIYWTDWNTETIERAHKHTGQNREVVATFPDLMGIKAVTKDIKFVSNACAKKNGGCSHVCIYNPLEIRCLCPANMELLQMDGKTCVYPGPSLIYWADNDIRKLSLETNKGSMNVIISNAGSVGETDTDAREGRVYWSDLASKTISRAFINGTGMEIIVGVDVVEPSGISIDWMARNLYFTDAGASQIELCKLDGTSRRVLVKDRLSIPKSIVADPKNGYLFWTDWGNIPTIERSLLDGTERELIAINCPSSYLAVDSEQRRLYWVVPHDNRIESCDMSGKDKWLLVDKKIKKPTALSVFGGNILFANSRRNSIESVDKSYGTNRTVLKEEQQEVTGFSVYHPSHQPFLFDNPCAYFNGGCEVFCLVKPGETPGTLTKVCQCPLNQYLNADKKTCSDFSNYLLVAVNNVFHRIPVDSTEGSDTVLPLILPPEENIKALDFDFVHNVIYWIDSTSRSIKRGDEFSSQPEIFLDTFPGIDYFDPFDIVFEPYSRILIFTDQVSNLIGFVNVDNRNISGIIYQESDKRPRYLGLLPEKSRIYWTDAKPKAPKIMSAFLDMSDRRVLYRLFDHVSSFTVDKETRRLFWMDTVSRSIHICNVEERFRKAQILNCADMSVTLWRKQTNGPHRKFLQDFHCGTAVERNLVGRASGLTVHENDLYWIDKDSNIIGSRDIYGRGKVSVFREGIIGLSALKAVTTEMRATHPCHQGGGCSHLCVVNDDNDAQCACPKEMTLQQDGQTCEVPSRCNANEFQCTSGAITCIPAHWRCDHYSECDDGSDEVGCVDETGP</sequence>
<feature type="repeat" description="LDL-receptor class B" evidence="12">
    <location>
        <begin position="745"/>
        <end position="787"/>
    </location>
</feature>
<feature type="repeat" description="LDL-receptor class B" evidence="12">
    <location>
        <begin position="175"/>
        <end position="219"/>
    </location>
</feature>
<keyword evidence="16" id="KW-1185">Reference proteome</keyword>
<dbReference type="SUPFAM" id="SSF57196">
    <property type="entry name" value="EGF/Laminin"/>
    <property type="match status" value="2"/>
</dbReference>
<evidence type="ECO:0000256" key="1">
    <source>
        <dbReference type="ARBA" id="ARBA00004251"/>
    </source>
</evidence>
<keyword evidence="3" id="KW-0245">EGF-like domain</keyword>
<keyword evidence="15" id="KW-0449">Lipoprotein</keyword>
<feature type="repeat" description="LDL-receptor class B" evidence="12">
    <location>
        <begin position="400"/>
        <end position="442"/>
    </location>
</feature>
<feature type="disulfide bond" evidence="11">
    <location>
        <begin position="1334"/>
        <end position="1349"/>
    </location>
</feature>
<dbReference type="Pfam" id="PF00057">
    <property type="entry name" value="Ldl_recept_a"/>
    <property type="match status" value="1"/>
</dbReference>
<dbReference type="InterPro" id="IPR011042">
    <property type="entry name" value="6-blade_b-propeller_TolB-like"/>
</dbReference>
<dbReference type="PROSITE" id="PS50068">
    <property type="entry name" value="LDLRA_2"/>
    <property type="match status" value="1"/>
</dbReference>
<evidence type="ECO:0000256" key="12">
    <source>
        <dbReference type="PROSITE-ProRule" id="PRU00461"/>
    </source>
</evidence>
<keyword evidence="4" id="KW-0254">Endocytosis</keyword>
<dbReference type="Pfam" id="PF14670">
    <property type="entry name" value="FXa_inhibition"/>
    <property type="match status" value="1"/>
</dbReference>
<dbReference type="FunFam" id="2.120.10.30:FF:000008">
    <property type="entry name" value="Low-density lipoprotein receptor-related protein 4"/>
    <property type="match status" value="1"/>
</dbReference>
<keyword evidence="7" id="KW-0472">Membrane</keyword>
<evidence type="ECO:0000256" key="6">
    <source>
        <dbReference type="ARBA" id="ARBA00022737"/>
    </source>
</evidence>
<feature type="signal peptide" evidence="13">
    <location>
        <begin position="1"/>
        <end position="22"/>
    </location>
</feature>
<dbReference type="Gene3D" id="2.120.10.30">
    <property type="entry name" value="TolB, C-terminal domain"/>
    <property type="match status" value="4"/>
</dbReference>
<comment type="caution">
    <text evidence="11">Lacks conserved residue(s) required for the propagation of feature annotation.</text>
</comment>
<feature type="domain" description="EGF-like" evidence="14">
    <location>
        <begin position="1271"/>
        <end position="1308"/>
    </location>
</feature>
<dbReference type="InterPro" id="IPR050778">
    <property type="entry name" value="Cueball_EGF_LRP_Nidogen"/>
</dbReference>
<evidence type="ECO:0000313" key="16">
    <source>
        <dbReference type="Proteomes" id="UP001152320"/>
    </source>
</evidence>
<dbReference type="GO" id="GO:0005886">
    <property type="term" value="C:plasma membrane"/>
    <property type="evidence" value="ECO:0007669"/>
    <property type="project" value="UniProtKB-SubCell"/>
</dbReference>
<dbReference type="FunFam" id="4.10.400.10:FF:000034">
    <property type="entry name" value="Low-density lipoprotein receptor-related protein 2"/>
    <property type="match status" value="1"/>
</dbReference>
<dbReference type="FunFam" id="2.120.10.30:FF:000241">
    <property type="entry name" value="Low-density lipoprotein receptor-related protein 6"/>
    <property type="match status" value="2"/>
</dbReference>
<dbReference type="InterPro" id="IPR000742">
    <property type="entry name" value="EGF"/>
</dbReference>
<dbReference type="SMART" id="SM00192">
    <property type="entry name" value="LDLa"/>
    <property type="match status" value="1"/>
</dbReference>
<keyword evidence="5 13" id="KW-0732">Signal</keyword>
<dbReference type="InterPro" id="IPR002172">
    <property type="entry name" value="LDrepeatLR_classA_rpt"/>
</dbReference>
<evidence type="ECO:0000256" key="4">
    <source>
        <dbReference type="ARBA" id="ARBA00022583"/>
    </source>
</evidence>
<dbReference type="SUPFAM" id="SSF63825">
    <property type="entry name" value="YWTD domain"/>
    <property type="match status" value="4"/>
</dbReference>
<dbReference type="EMBL" id="JAIZAY010000019">
    <property type="protein sequence ID" value="KAJ8023749.1"/>
    <property type="molecule type" value="Genomic_DNA"/>
</dbReference>
<feature type="repeat" description="LDL-receptor class B" evidence="12">
    <location>
        <begin position="830"/>
        <end position="872"/>
    </location>
</feature>
<organism evidence="15 16">
    <name type="scientific">Holothuria leucospilota</name>
    <name type="common">Black long sea cucumber</name>
    <name type="synonym">Mertensiothuria leucospilota</name>
    <dbReference type="NCBI Taxonomy" id="206669"/>
    <lineage>
        <taxon>Eukaryota</taxon>
        <taxon>Metazoa</taxon>
        <taxon>Echinodermata</taxon>
        <taxon>Eleutherozoa</taxon>
        <taxon>Echinozoa</taxon>
        <taxon>Holothuroidea</taxon>
        <taxon>Aspidochirotacea</taxon>
        <taxon>Aspidochirotida</taxon>
        <taxon>Holothuriidae</taxon>
        <taxon>Holothuria</taxon>
    </lineage>
</organism>
<dbReference type="SUPFAM" id="SSF57424">
    <property type="entry name" value="LDL receptor-like module"/>
    <property type="match status" value="1"/>
</dbReference>
<dbReference type="InterPro" id="IPR000033">
    <property type="entry name" value="LDLR_classB_rpt"/>
</dbReference>
<evidence type="ECO:0000256" key="7">
    <source>
        <dbReference type="ARBA" id="ARBA00023136"/>
    </source>
</evidence>
<feature type="chain" id="PRO_5040458548" evidence="13">
    <location>
        <begin position="23"/>
        <end position="1355"/>
    </location>
</feature>
<evidence type="ECO:0000256" key="10">
    <source>
        <dbReference type="ARBA" id="ARBA00023180"/>
    </source>
</evidence>
<evidence type="ECO:0000313" key="15">
    <source>
        <dbReference type="EMBL" id="KAJ8023749.1"/>
    </source>
</evidence>
<protein>
    <submittedName>
        <fullName evidence="15">Low-density lipoprotein receptor-related protein 6</fullName>
    </submittedName>
</protein>
<dbReference type="InterPro" id="IPR036055">
    <property type="entry name" value="LDL_receptor-like_sf"/>
</dbReference>
<dbReference type="PANTHER" id="PTHR46513">
    <property type="entry name" value="VITELLOGENIN RECEPTOR-LIKE PROTEIN-RELATED-RELATED"/>
    <property type="match status" value="1"/>
</dbReference>
<dbReference type="SMART" id="SM00181">
    <property type="entry name" value="EGF"/>
    <property type="match status" value="4"/>
</dbReference>
<comment type="subcellular location">
    <subcellularLocation>
        <location evidence="1">Cell membrane</location>
        <topology evidence="1">Single-pass type I membrane protein</topology>
    </subcellularLocation>
</comment>
<gene>
    <name evidence="15" type="ORF">HOLleu_36279</name>
</gene>
<dbReference type="CDD" id="cd00112">
    <property type="entry name" value="LDLa"/>
    <property type="match status" value="1"/>
</dbReference>
<evidence type="ECO:0000256" key="11">
    <source>
        <dbReference type="PROSITE-ProRule" id="PRU00124"/>
    </source>
</evidence>
<evidence type="ECO:0000256" key="2">
    <source>
        <dbReference type="ARBA" id="ARBA00022475"/>
    </source>
</evidence>
<dbReference type="OrthoDB" id="72419at2759"/>
<dbReference type="InterPro" id="IPR023415">
    <property type="entry name" value="LDLR_class-A_CS"/>
</dbReference>
<keyword evidence="8 11" id="KW-1015">Disulfide bond</keyword>
<proteinExistence type="predicted"/>
<keyword evidence="9 15" id="KW-0675">Receptor</keyword>
<evidence type="ECO:0000256" key="9">
    <source>
        <dbReference type="ARBA" id="ARBA00023170"/>
    </source>
</evidence>
<keyword evidence="10" id="KW-0325">Glycoprotein</keyword>
<dbReference type="GO" id="GO:0006897">
    <property type="term" value="P:endocytosis"/>
    <property type="evidence" value="ECO:0007669"/>
    <property type="project" value="UniProtKB-KW"/>
</dbReference>
<dbReference type="Pfam" id="PF00058">
    <property type="entry name" value="Ldl_recept_b"/>
    <property type="match status" value="6"/>
</dbReference>
<feature type="repeat" description="LDL-receptor class B" evidence="12">
    <location>
        <begin position="486"/>
        <end position="529"/>
    </location>
</feature>
<feature type="domain" description="EGF-like" evidence="14">
    <location>
        <begin position="313"/>
        <end position="352"/>
    </location>
</feature>
<reference evidence="15" key="1">
    <citation type="submission" date="2021-10" db="EMBL/GenBank/DDBJ databases">
        <title>Tropical sea cucumber genome reveals ecological adaptation and Cuvierian tubules defense mechanism.</title>
        <authorList>
            <person name="Chen T."/>
        </authorList>
    </citation>
    <scope>NUCLEOTIDE SEQUENCE</scope>
    <source>
        <strain evidence="15">Nanhai2018</strain>
        <tissue evidence="15">Muscle</tissue>
    </source>
</reference>
<feature type="domain" description="EGF-like" evidence="14">
    <location>
        <begin position="618"/>
        <end position="656"/>
    </location>
</feature>
<feature type="repeat" description="LDL-receptor class B" evidence="12">
    <location>
        <begin position="132"/>
        <end position="174"/>
    </location>
</feature>
<keyword evidence="2" id="KW-1003">Cell membrane</keyword>
<dbReference type="Gene3D" id="4.10.400.10">
    <property type="entry name" value="Low-density Lipoprotein Receptor"/>
    <property type="match status" value="1"/>
</dbReference>
<dbReference type="PROSITE" id="PS01209">
    <property type="entry name" value="LDLRA_1"/>
    <property type="match status" value="1"/>
</dbReference>